<dbReference type="InterPro" id="IPR050523">
    <property type="entry name" value="AKR_Detox_Biosynth"/>
</dbReference>
<dbReference type="Gene3D" id="3.20.20.100">
    <property type="entry name" value="NADP-dependent oxidoreductase domain"/>
    <property type="match status" value="1"/>
</dbReference>
<dbReference type="PANTHER" id="PTHR43364">
    <property type="entry name" value="NADH-SPECIFIC METHYLGLYOXAL REDUCTASE-RELATED"/>
    <property type="match status" value="1"/>
</dbReference>
<dbReference type="CDD" id="cd19092">
    <property type="entry name" value="AKR_BsYcsN_EcYdhF-like"/>
    <property type="match status" value="1"/>
</dbReference>
<dbReference type="GO" id="GO:0005829">
    <property type="term" value="C:cytosol"/>
    <property type="evidence" value="ECO:0007669"/>
    <property type="project" value="TreeGrafter"/>
</dbReference>
<evidence type="ECO:0000313" key="2">
    <source>
        <dbReference type="EMBL" id="NDW15210.1"/>
    </source>
</evidence>
<dbReference type="Proteomes" id="UP000471381">
    <property type="component" value="Unassembled WGS sequence"/>
</dbReference>
<feature type="domain" description="NADP-dependent oxidoreductase" evidence="1">
    <location>
        <begin position="10"/>
        <end position="308"/>
    </location>
</feature>
<evidence type="ECO:0000259" key="1">
    <source>
        <dbReference type="Pfam" id="PF00248"/>
    </source>
</evidence>
<keyword evidence="3" id="KW-1185">Reference proteome</keyword>
<dbReference type="SUPFAM" id="SSF51430">
    <property type="entry name" value="NAD(P)-linked oxidoreductase"/>
    <property type="match status" value="1"/>
</dbReference>
<evidence type="ECO:0000313" key="3">
    <source>
        <dbReference type="Proteomes" id="UP000471381"/>
    </source>
</evidence>
<comment type="caution">
    <text evidence="2">The sequence shown here is derived from an EMBL/GenBank/DDBJ whole genome shotgun (WGS) entry which is preliminary data.</text>
</comment>
<sequence>MQAHFPSASRLVYGCMGLGGGWNNNPVTSDHINETHAIINKALELDINVFDHADIYTFGKAEQAFGEVLKTSPTLRDKMIIQSKCAIRFEDDLGPKRYDFSAKWINTSVEGILSRLHIEQIDVLLLHRPDPLMELDEVAECVASLQQQGKIKHIGVSNMNGHQIAYLQSSLSTPIVANQLEMSLGFREWVEDGITTNSTANRQVGYASGTVEHCMLNNIQLQAWGSIAQGRYTGATTNNNTDKNTAELVKRLASEYQTTPEAIVLGWLMRHPAKIQPVLGTTNLARLAACKEADNLTLSREHWYALVEAARGQEVP</sequence>
<gene>
    <name evidence="2" type="ORF">GTQ48_06740</name>
</gene>
<accession>A0A6N9TDH8</accession>
<protein>
    <submittedName>
        <fullName evidence="2">Aldo/keto reductase</fullName>
    </submittedName>
</protein>
<proteinExistence type="predicted"/>
<name>A0A6N9TDH8_9ALTE</name>
<dbReference type="InterPro" id="IPR023210">
    <property type="entry name" value="NADP_OxRdtase_dom"/>
</dbReference>
<dbReference type="EMBL" id="JAAAWO010000004">
    <property type="protein sequence ID" value="NDW15210.1"/>
    <property type="molecule type" value="Genomic_DNA"/>
</dbReference>
<organism evidence="2 3">
    <name type="scientific">Alteromonas genovensis</name>
    <dbReference type="NCBI Taxonomy" id="471225"/>
    <lineage>
        <taxon>Bacteria</taxon>
        <taxon>Pseudomonadati</taxon>
        <taxon>Pseudomonadota</taxon>
        <taxon>Gammaproteobacteria</taxon>
        <taxon>Alteromonadales</taxon>
        <taxon>Alteromonadaceae</taxon>
        <taxon>Alteromonas/Salinimonas group</taxon>
        <taxon>Alteromonas</taxon>
    </lineage>
</organism>
<dbReference type="InterPro" id="IPR036812">
    <property type="entry name" value="NAD(P)_OxRdtase_dom_sf"/>
</dbReference>
<dbReference type="PANTHER" id="PTHR43364:SF1">
    <property type="entry name" value="OXIDOREDUCTASE YDHF"/>
    <property type="match status" value="1"/>
</dbReference>
<dbReference type="Pfam" id="PF00248">
    <property type="entry name" value="Aldo_ket_red"/>
    <property type="match status" value="1"/>
</dbReference>
<reference evidence="2 3" key="1">
    <citation type="submission" date="2020-01" db="EMBL/GenBank/DDBJ databases">
        <title>Genomes of bacteria type strains.</title>
        <authorList>
            <person name="Chen J."/>
            <person name="Zhu S."/>
            <person name="Yang J."/>
        </authorList>
    </citation>
    <scope>NUCLEOTIDE SEQUENCE [LARGE SCALE GENOMIC DNA]</scope>
    <source>
        <strain evidence="2 3">LMG 24078</strain>
    </source>
</reference>
<dbReference type="RefSeq" id="WP_163106143.1">
    <property type="nucleotide sequence ID" value="NZ_JAAAWO010000004.1"/>
</dbReference>
<dbReference type="AlphaFoldDB" id="A0A6N9TDH8"/>